<keyword evidence="2" id="KW-1185">Reference proteome</keyword>
<dbReference type="STRING" id="309807.SRU_2869"/>
<name>Q2RYM3_SALRD</name>
<dbReference type="AlphaFoldDB" id="Q2RYM3"/>
<accession>Q2RYM3</accession>
<reference evidence="1 2" key="1">
    <citation type="journal article" date="2005" name="Proc. Natl. Acad. Sci. U.S.A.">
        <title>The genome of Salinibacter ruber: convergence and gene exchange among hyperhalophilic bacteria and archaea.</title>
        <authorList>
            <person name="Mongodin E.F."/>
            <person name="Nelson K.E."/>
            <person name="Daugherty S."/>
            <person name="Deboy R.T."/>
            <person name="Wister J."/>
            <person name="Khouri H."/>
            <person name="Weidman J."/>
            <person name="Walsh D.A."/>
            <person name="Papke R.T."/>
            <person name="Sanchez Perez G."/>
            <person name="Sharma A.K."/>
            <person name="Nesbo C.L."/>
            <person name="MacLeod D."/>
            <person name="Bapteste E."/>
            <person name="Doolittle W.F."/>
            <person name="Charlebois R.L."/>
            <person name="Legault B."/>
            <person name="Rodriguez-Valera F."/>
        </authorList>
    </citation>
    <scope>NUCLEOTIDE SEQUENCE [LARGE SCALE GENOMIC DNA]</scope>
    <source>
        <strain evidence="2">DSM 13855 / CECT 5946 / M31</strain>
    </source>
</reference>
<sequence length="136" mass="14953">MPERRAGGACPPKHRDASLIQPGHALVLRESGSERGLVHFPAQLLRFIMEDMEGPTPEFIAATSIAQLTPLLFDAAEDVDQLGEQPEHVAVAEETVRAFLKGKEPDLDRSVATVTRVEDGVEIEYEGRTVTITYDE</sequence>
<dbReference type="KEGG" id="sru:SRU_2869"/>
<dbReference type="Proteomes" id="UP000008674">
    <property type="component" value="Chromosome"/>
</dbReference>
<dbReference type="EnsemblBacteria" id="ABC44231">
    <property type="protein sequence ID" value="ABC44231"/>
    <property type="gene ID" value="SRU_2869"/>
</dbReference>
<dbReference type="OrthoDB" id="1495761at2"/>
<dbReference type="EMBL" id="CP000159">
    <property type="protein sequence ID" value="ABC44231.1"/>
    <property type="molecule type" value="Genomic_DNA"/>
</dbReference>
<dbReference type="HOGENOM" id="CLU_1873978_0_0_10"/>
<evidence type="ECO:0000313" key="2">
    <source>
        <dbReference type="Proteomes" id="UP000008674"/>
    </source>
</evidence>
<protein>
    <submittedName>
        <fullName evidence="1">Uncharacterized protein</fullName>
    </submittedName>
</protein>
<gene>
    <name evidence="1" type="ordered locus">SRU_2869</name>
</gene>
<organism evidence="1 2">
    <name type="scientific">Salinibacter ruber (strain DSM 13855 / M31)</name>
    <dbReference type="NCBI Taxonomy" id="309807"/>
    <lineage>
        <taxon>Bacteria</taxon>
        <taxon>Pseudomonadati</taxon>
        <taxon>Rhodothermota</taxon>
        <taxon>Rhodothermia</taxon>
        <taxon>Rhodothermales</taxon>
        <taxon>Salinibacteraceae</taxon>
        <taxon>Salinibacter</taxon>
    </lineage>
</organism>
<evidence type="ECO:0000313" key="1">
    <source>
        <dbReference type="EMBL" id="ABC44231.1"/>
    </source>
</evidence>
<proteinExistence type="predicted"/>